<evidence type="ECO:0000313" key="2">
    <source>
        <dbReference type="Proteomes" id="UP000075903"/>
    </source>
</evidence>
<protein>
    <submittedName>
        <fullName evidence="1">Uncharacterized protein</fullName>
    </submittedName>
</protein>
<accession>A0A182V8V9</accession>
<dbReference type="EnsemblMetazoa" id="AMEM010845-RA">
    <property type="protein sequence ID" value="AMEM010845-PA"/>
    <property type="gene ID" value="AMEM010845"/>
</dbReference>
<dbReference type="AlphaFoldDB" id="A0A182V8V9"/>
<keyword evidence="2" id="KW-1185">Reference proteome</keyword>
<reference evidence="1" key="1">
    <citation type="submission" date="2020-05" db="UniProtKB">
        <authorList>
            <consortium name="EnsemblMetazoa"/>
        </authorList>
    </citation>
    <scope>IDENTIFICATION</scope>
    <source>
        <strain evidence="1">MAF</strain>
    </source>
</reference>
<proteinExistence type="predicted"/>
<dbReference type="Proteomes" id="UP000075903">
    <property type="component" value="Unassembled WGS sequence"/>
</dbReference>
<name>A0A182V8V9_ANOME</name>
<evidence type="ECO:0000313" key="1">
    <source>
        <dbReference type="EnsemblMetazoa" id="AMEM010845-PA"/>
    </source>
</evidence>
<sequence length="103" mass="11881">MKDEAHNCFLYKLLYIIHFRPFDIPGHPTCRDAALIKRALQPVPRNPKPRARGPWTKRRLAKVPNISTWAAGKSYVRFRFRLLGGLGPKCPEWSLALLHFAAF</sequence>
<organism evidence="1 2">
    <name type="scientific">Anopheles merus</name>
    <name type="common">Mosquito</name>
    <dbReference type="NCBI Taxonomy" id="30066"/>
    <lineage>
        <taxon>Eukaryota</taxon>
        <taxon>Metazoa</taxon>
        <taxon>Ecdysozoa</taxon>
        <taxon>Arthropoda</taxon>
        <taxon>Hexapoda</taxon>
        <taxon>Insecta</taxon>
        <taxon>Pterygota</taxon>
        <taxon>Neoptera</taxon>
        <taxon>Endopterygota</taxon>
        <taxon>Diptera</taxon>
        <taxon>Nematocera</taxon>
        <taxon>Culicoidea</taxon>
        <taxon>Culicidae</taxon>
        <taxon>Anophelinae</taxon>
        <taxon>Anopheles</taxon>
    </lineage>
</organism>
<dbReference type="VEuPathDB" id="VectorBase:AMEM010845"/>